<keyword evidence="2" id="KW-1185">Reference proteome</keyword>
<dbReference type="RefSeq" id="WP_301130973.1">
    <property type="nucleotide sequence ID" value="NZ_JAUHPW010000001.1"/>
</dbReference>
<reference evidence="1" key="1">
    <citation type="submission" date="2023-06" db="EMBL/GenBank/DDBJ databases">
        <title>Sysu t00192.</title>
        <authorList>
            <person name="Gao L."/>
            <person name="Fang B.-Z."/>
            <person name="Li W.-J."/>
        </authorList>
    </citation>
    <scope>NUCLEOTIDE SEQUENCE</scope>
    <source>
        <strain evidence="1">SYSU T00192</strain>
    </source>
</reference>
<accession>A0ABT8G601</accession>
<dbReference type="Proteomes" id="UP001172728">
    <property type="component" value="Unassembled WGS sequence"/>
</dbReference>
<proteinExistence type="predicted"/>
<dbReference type="EMBL" id="JAUHPW010000001">
    <property type="protein sequence ID" value="MDN4474570.1"/>
    <property type="molecule type" value="Genomic_DNA"/>
</dbReference>
<protein>
    <submittedName>
        <fullName evidence="1">Uncharacterized protein</fullName>
    </submittedName>
</protein>
<gene>
    <name evidence="1" type="ORF">QQX09_01750</name>
</gene>
<organism evidence="1 2">
    <name type="scientific">Demequina litoralis</name>
    <dbReference type="NCBI Taxonomy" id="3051660"/>
    <lineage>
        <taxon>Bacteria</taxon>
        <taxon>Bacillati</taxon>
        <taxon>Actinomycetota</taxon>
        <taxon>Actinomycetes</taxon>
        <taxon>Micrococcales</taxon>
        <taxon>Demequinaceae</taxon>
        <taxon>Demequina</taxon>
    </lineage>
</organism>
<name>A0ABT8G601_9MICO</name>
<comment type="caution">
    <text evidence="1">The sequence shown here is derived from an EMBL/GenBank/DDBJ whole genome shotgun (WGS) entry which is preliminary data.</text>
</comment>
<evidence type="ECO:0000313" key="1">
    <source>
        <dbReference type="EMBL" id="MDN4474570.1"/>
    </source>
</evidence>
<sequence>MTRVIEPTRRVAVLDAHRLSDRAVARIASAAASIVVLSTDALFDDAERFRALVPDVELVDGGLVRGDVREAIVRATSLGCRLLAVPEPIRRRRFLHLAVNGAIDAAEHGNATVAVLVMRPAEVEGDVAVFSNTGEASGYGLAFALEIAMRRGVAVARILPKKGLYVRRTAEVGHRADVEAGEAGVKVRYRKVVRPLETVLRGQYTLAVHSVLDVIGSRSARAGAGAPARIQHDPNVDAVLWLLRFFRGDVLLVADGVRLRHARVTGSEGGTADGDSPAV</sequence>
<evidence type="ECO:0000313" key="2">
    <source>
        <dbReference type="Proteomes" id="UP001172728"/>
    </source>
</evidence>